<evidence type="ECO:0000256" key="3">
    <source>
        <dbReference type="RuleBase" id="RU000363"/>
    </source>
</evidence>
<dbReference type="InterPro" id="IPR036291">
    <property type="entry name" value="NAD(P)-bd_dom_sf"/>
</dbReference>
<evidence type="ECO:0000313" key="5">
    <source>
        <dbReference type="EMBL" id="MEP0820158.1"/>
    </source>
</evidence>
<evidence type="ECO:0000256" key="2">
    <source>
        <dbReference type="ARBA" id="ARBA00023002"/>
    </source>
</evidence>
<dbReference type="EMBL" id="JAMPKM010000021">
    <property type="protein sequence ID" value="MEP0820158.1"/>
    <property type="molecule type" value="Genomic_DNA"/>
</dbReference>
<comment type="caution">
    <text evidence="5">The sequence shown here is derived from an EMBL/GenBank/DDBJ whole genome shotgun (WGS) entry which is preliminary data.</text>
</comment>
<dbReference type="Proteomes" id="UP001464891">
    <property type="component" value="Unassembled WGS sequence"/>
</dbReference>
<keyword evidence="2" id="KW-0560">Oxidoreductase</keyword>
<dbReference type="InterPro" id="IPR002347">
    <property type="entry name" value="SDR_fam"/>
</dbReference>
<evidence type="ECO:0000259" key="4">
    <source>
        <dbReference type="SMART" id="SM00822"/>
    </source>
</evidence>
<dbReference type="SUPFAM" id="SSF51735">
    <property type="entry name" value="NAD(P)-binding Rossmann-fold domains"/>
    <property type="match status" value="1"/>
</dbReference>
<organism evidence="5 6">
    <name type="scientific">Trichocoleus desertorum GB2-A4</name>
    <dbReference type="NCBI Taxonomy" id="2933944"/>
    <lineage>
        <taxon>Bacteria</taxon>
        <taxon>Bacillati</taxon>
        <taxon>Cyanobacteriota</taxon>
        <taxon>Cyanophyceae</taxon>
        <taxon>Leptolyngbyales</taxon>
        <taxon>Trichocoleusaceae</taxon>
        <taxon>Trichocoleus</taxon>
    </lineage>
</organism>
<accession>A0ABV0JEF0</accession>
<gene>
    <name evidence="5" type="ORF">NC998_23930</name>
</gene>
<dbReference type="Pfam" id="PF00106">
    <property type="entry name" value="adh_short"/>
    <property type="match status" value="1"/>
</dbReference>
<feature type="domain" description="Ketoreductase" evidence="4">
    <location>
        <begin position="9"/>
        <end position="194"/>
    </location>
</feature>
<dbReference type="RefSeq" id="WP_190442163.1">
    <property type="nucleotide sequence ID" value="NZ_JAMPKM010000021.1"/>
</dbReference>
<protein>
    <submittedName>
        <fullName evidence="5">SDR family oxidoreductase</fullName>
    </submittedName>
</protein>
<evidence type="ECO:0000256" key="1">
    <source>
        <dbReference type="ARBA" id="ARBA00006484"/>
    </source>
</evidence>
<proteinExistence type="inferred from homology"/>
<dbReference type="InterPro" id="IPR020904">
    <property type="entry name" value="Sc_DH/Rdtase_CS"/>
</dbReference>
<dbReference type="SMART" id="SM00822">
    <property type="entry name" value="PKS_KR"/>
    <property type="match status" value="1"/>
</dbReference>
<dbReference type="CDD" id="cd05360">
    <property type="entry name" value="SDR_c3"/>
    <property type="match status" value="1"/>
</dbReference>
<dbReference type="PANTHER" id="PTHR44196">
    <property type="entry name" value="DEHYDROGENASE/REDUCTASE SDR FAMILY MEMBER 7B"/>
    <property type="match status" value="1"/>
</dbReference>
<keyword evidence="6" id="KW-1185">Reference proteome</keyword>
<reference evidence="5 6" key="1">
    <citation type="submission" date="2022-04" db="EMBL/GenBank/DDBJ databases">
        <title>Positive selection, recombination, and allopatry shape intraspecific diversity of widespread and dominant cyanobacteria.</title>
        <authorList>
            <person name="Wei J."/>
            <person name="Shu W."/>
            <person name="Hu C."/>
        </authorList>
    </citation>
    <scope>NUCLEOTIDE SEQUENCE [LARGE SCALE GENOMIC DNA]</scope>
    <source>
        <strain evidence="5 6">GB2-A4</strain>
    </source>
</reference>
<dbReference type="NCBIfam" id="NF005495">
    <property type="entry name" value="PRK07109.1"/>
    <property type="match status" value="1"/>
</dbReference>
<dbReference type="PROSITE" id="PS00061">
    <property type="entry name" value="ADH_SHORT"/>
    <property type="match status" value="1"/>
</dbReference>
<dbReference type="PRINTS" id="PR00081">
    <property type="entry name" value="GDHRDH"/>
</dbReference>
<dbReference type="Gene3D" id="3.40.50.720">
    <property type="entry name" value="NAD(P)-binding Rossmann-like Domain"/>
    <property type="match status" value="1"/>
</dbReference>
<dbReference type="InterPro" id="IPR057326">
    <property type="entry name" value="KR_dom"/>
</dbReference>
<name>A0ABV0JEF0_9CYAN</name>
<comment type="similarity">
    <text evidence="1 3">Belongs to the short-chain dehydrogenases/reductases (SDR) family.</text>
</comment>
<dbReference type="PANTHER" id="PTHR44196:SF1">
    <property type="entry name" value="DEHYDROGENASE_REDUCTASE SDR FAMILY MEMBER 7B"/>
    <property type="match status" value="1"/>
</dbReference>
<evidence type="ECO:0000313" key="6">
    <source>
        <dbReference type="Proteomes" id="UP001464891"/>
    </source>
</evidence>
<dbReference type="PRINTS" id="PR00080">
    <property type="entry name" value="SDRFAMILY"/>
</dbReference>
<sequence length="335" mass="35509">MKLKPINQQVVAIVGASSGIGRETALRFAKKGAKVVVAARGESGLATLVDEIKQLGGDAIAVIADVSEFEQVKAIADQTIATYGRLDTWVHVSGTSVVAPFDQVTPEEFRRVIDVNLNGQAYGAMVALPHLKKEGGGALIHVSSLAARVPFPLQSPYAASKHGVAGFLDSMRIELQHQKQPISVTNVMPAITNTPIFNKIRTKMGVAPAGLPPYNKPSTVADAILYAAEHPTRDFVVGDMGRVLEMLQRIAPSIVDRLFLQVGFTAQLTGEPKSADAPDNLYAPISGYDTVEGDFGKLSVPSFTDWLDRNPSLKWGAITVVAASGLIAMLGGISG</sequence>